<comment type="caution">
    <text evidence="6">The sequence shown here is derived from an EMBL/GenBank/DDBJ whole genome shotgun (WGS) entry which is preliminary data.</text>
</comment>
<accession>A0A0F9DMQ1</accession>
<dbReference type="GO" id="GO:0055085">
    <property type="term" value="P:transmembrane transport"/>
    <property type="evidence" value="ECO:0007669"/>
    <property type="project" value="UniProtKB-ARBA"/>
</dbReference>
<dbReference type="AlphaFoldDB" id="A0A0F9DMQ1"/>
<keyword evidence="4" id="KW-0067">ATP-binding</keyword>
<feature type="domain" description="ABC transporter" evidence="5">
    <location>
        <begin position="15"/>
        <end position="224"/>
    </location>
</feature>
<evidence type="ECO:0000259" key="5">
    <source>
        <dbReference type="PROSITE" id="PS50893"/>
    </source>
</evidence>
<gene>
    <name evidence="6" type="ORF">LCGC14_2258870</name>
</gene>
<dbReference type="PROSITE" id="PS50893">
    <property type="entry name" value="ABC_TRANSPORTER_2"/>
    <property type="match status" value="1"/>
</dbReference>
<dbReference type="InterPro" id="IPR050319">
    <property type="entry name" value="ABC_transp_ATP-bind"/>
</dbReference>
<keyword evidence="2" id="KW-0813">Transport</keyword>
<dbReference type="Gene3D" id="3.40.50.300">
    <property type="entry name" value="P-loop containing nucleotide triphosphate hydrolases"/>
    <property type="match status" value="1"/>
</dbReference>
<protein>
    <recommendedName>
        <fullName evidence="5">ABC transporter domain-containing protein</fullName>
    </recommendedName>
</protein>
<dbReference type="GO" id="GO:0016887">
    <property type="term" value="F:ATP hydrolysis activity"/>
    <property type="evidence" value="ECO:0007669"/>
    <property type="project" value="InterPro"/>
</dbReference>
<dbReference type="InterPro" id="IPR003593">
    <property type="entry name" value="AAA+_ATPase"/>
</dbReference>
<dbReference type="InterPro" id="IPR003439">
    <property type="entry name" value="ABC_transporter-like_ATP-bd"/>
</dbReference>
<dbReference type="SMART" id="SM00382">
    <property type="entry name" value="AAA"/>
    <property type="match status" value="1"/>
</dbReference>
<dbReference type="Pfam" id="PF00005">
    <property type="entry name" value="ABC_tran"/>
    <property type="match status" value="1"/>
</dbReference>
<evidence type="ECO:0000256" key="2">
    <source>
        <dbReference type="ARBA" id="ARBA00022448"/>
    </source>
</evidence>
<evidence type="ECO:0000256" key="1">
    <source>
        <dbReference type="ARBA" id="ARBA00005417"/>
    </source>
</evidence>
<reference evidence="6" key="1">
    <citation type="journal article" date="2015" name="Nature">
        <title>Complex archaea that bridge the gap between prokaryotes and eukaryotes.</title>
        <authorList>
            <person name="Spang A."/>
            <person name="Saw J.H."/>
            <person name="Jorgensen S.L."/>
            <person name="Zaremba-Niedzwiedzka K."/>
            <person name="Martijn J."/>
            <person name="Lind A.E."/>
            <person name="van Eijk R."/>
            <person name="Schleper C."/>
            <person name="Guy L."/>
            <person name="Ettema T.J."/>
        </authorList>
    </citation>
    <scope>NUCLEOTIDE SEQUENCE</scope>
</reference>
<organism evidence="6">
    <name type="scientific">marine sediment metagenome</name>
    <dbReference type="NCBI Taxonomy" id="412755"/>
    <lineage>
        <taxon>unclassified sequences</taxon>
        <taxon>metagenomes</taxon>
        <taxon>ecological metagenomes</taxon>
    </lineage>
</organism>
<dbReference type="InterPro" id="IPR027417">
    <property type="entry name" value="P-loop_NTPase"/>
</dbReference>
<proteinExistence type="inferred from homology"/>
<dbReference type="EMBL" id="LAZR01030964">
    <property type="protein sequence ID" value="KKL55091.1"/>
    <property type="molecule type" value="Genomic_DNA"/>
</dbReference>
<dbReference type="GO" id="GO:0005524">
    <property type="term" value="F:ATP binding"/>
    <property type="evidence" value="ECO:0007669"/>
    <property type="project" value="UniProtKB-KW"/>
</dbReference>
<dbReference type="CDD" id="cd03257">
    <property type="entry name" value="ABC_NikE_OppD_transporters"/>
    <property type="match status" value="1"/>
</dbReference>
<feature type="non-terminal residue" evidence="6">
    <location>
        <position position="225"/>
    </location>
</feature>
<dbReference type="PANTHER" id="PTHR43776">
    <property type="entry name" value="TRANSPORT ATP-BINDING PROTEIN"/>
    <property type="match status" value="1"/>
</dbReference>
<dbReference type="InterPro" id="IPR017871">
    <property type="entry name" value="ABC_transporter-like_CS"/>
</dbReference>
<name>A0A0F9DMQ1_9ZZZZ</name>
<dbReference type="SUPFAM" id="SSF52540">
    <property type="entry name" value="P-loop containing nucleoside triphosphate hydrolases"/>
    <property type="match status" value="1"/>
</dbReference>
<evidence type="ECO:0000256" key="3">
    <source>
        <dbReference type="ARBA" id="ARBA00022741"/>
    </source>
</evidence>
<dbReference type="PANTHER" id="PTHR43776:SF7">
    <property type="entry name" value="D,D-DIPEPTIDE TRANSPORT ATP-BINDING PROTEIN DDPF-RELATED"/>
    <property type="match status" value="1"/>
</dbReference>
<keyword evidence="3" id="KW-0547">Nucleotide-binding</keyword>
<dbReference type="PROSITE" id="PS00211">
    <property type="entry name" value="ABC_TRANSPORTER_1"/>
    <property type="match status" value="1"/>
</dbReference>
<evidence type="ECO:0000313" key="6">
    <source>
        <dbReference type="EMBL" id="KKL55091.1"/>
    </source>
</evidence>
<sequence length="225" mass="24571">MDRTNGHIIEAKGLQKTFSVKKSAFGGHASLRAVDGVDFAVAPNHVFSLVGESGCGKSTVARLLLRLTEPSGGQVIHKGKNVYDLKGEDLKAFRRSVQIVFQDPFASLNPRRTVYETLSEPMKIHGIASGRKELTGRVDELLKTVGLVDVMDRYPHEFSGGQRQRICIARALAVGPEVIVADEPLSALDVSIQAQILNLLIELKESTGLAFVFISHDLRVVRDLS</sequence>
<evidence type="ECO:0000256" key="4">
    <source>
        <dbReference type="ARBA" id="ARBA00022840"/>
    </source>
</evidence>
<comment type="similarity">
    <text evidence="1">Belongs to the ABC transporter superfamily.</text>
</comment>